<dbReference type="EMBL" id="JACRSP010000002">
    <property type="protein sequence ID" value="MBC8536103.1"/>
    <property type="molecule type" value="Genomic_DNA"/>
</dbReference>
<reference evidence="2" key="1">
    <citation type="submission" date="2020-08" db="EMBL/GenBank/DDBJ databases">
        <title>Genome public.</title>
        <authorList>
            <person name="Liu C."/>
            <person name="Sun Q."/>
        </authorList>
    </citation>
    <scope>NUCLEOTIDE SEQUENCE</scope>
    <source>
        <strain evidence="2">BX7</strain>
    </source>
</reference>
<dbReference type="PROSITE" id="PS51482">
    <property type="entry name" value="DEGV"/>
    <property type="match status" value="1"/>
</dbReference>
<dbReference type="AlphaFoldDB" id="A0A926HUA5"/>
<sequence length="278" mass="31124">MDYQIIGDSCCDLSEQMQQELGAQLVPLKITVEDRSFVDDENLNTRELIAAMKQSHRPARTSCPSPSDFLARFKKSSADFIVTLSSKLSGTYNSARNAVEMIRAEYPDKIAHVFDSKSACAGEVLVAMKLREYINQNFDPQKIIEKVEQFIDNMKTFFVLESLDNLVKNGRISKVTGTLASIMSLRPIMGADGHGEIALFERVRGTQKALSRLVDMIGEQCSNISERILVIAHCNNPARAQDFRRQVEAKYDFRQIQVVETRGLSTVYANDGGIVIAF</sequence>
<dbReference type="RefSeq" id="WP_249299855.1">
    <property type="nucleotide sequence ID" value="NZ_JACRSP010000002.1"/>
</dbReference>
<dbReference type="InterPro" id="IPR043168">
    <property type="entry name" value="DegV_C"/>
</dbReference>
<organism evidence="2 3">
    <name type="scientific">Feifania hominis</name>
    <dbReference type="NCBI Taxonomy" id="2763660"/>
    <lineage>
        <taxon>Bacteria</taxon>
        <taxon>Bacillati</taxon>
        <taxon>Bacillota</taxon>
        <taxon>Clostridia</taxon>
        <taxon>Eubacteriales</taxon>
        <taxon>Feifaniaceae</taxon>
        <taxon>Feifania</taxon>
    </lineage>
</organism>
<name>A0A926HUA5_9FIRM</name>
<dbReference type="SUPFAM" id="SSF82549">
    <property type="entry name" value="DAK1/DegV-like"/>
    <property type="match status" value="1"/>
</dbReference>
<evidence type="ECO:0000256" key="1">
    <source>
        <dbReference type="ARBA" id="ARBA00023121"/>
    </source>
</evidence>
<dbReference type="Gene3D" id="3.40.50.10440">
    <property type="entry name" value="Dihydroxyacetone kinase, domain 1"/>
    <property type="match status" value="1"/>
</dbReference>
<dbReference type="Pfam" id="PF02645">
    <property type="entry name" value="DegV"/>
    <property type="match status" value="1"/>
</dbReference>
<dbReference type="InterPro" id="IPR003797">
    <property type="entry name" value="DegV"/>
</dbReference>
<dbReference type="Gene3D" id="2.20.28.50">
    <property type="entry name" value="degv family protein"/>
    <property type="match status" value="1"/>
</dbReference>
<dbReference type="NCBIfam" id="TIGR00762">
    <property type="entry name" value="DegV"/>
    <property type="match status" value="1"/>
</dbReference>
<gene>
    <name evidence="2" type="ORF">H8695_05285</name>
</gene>
<evidence type="ECO:0000313" key="3">
    <source>
        <dbReference type="Proteomes" id="UP000620366"/>
    </source>
</evidence>
<comment type="caution">
    <text evidence="2">The sequence shown here is derived from an EMBL/GenBank/DDBJ whole genome shotgun (WGS) entry which is preliminary data.</text>
</comment>
<keyword evidence="3" id="KW-1185">Reference proteome</keyword>
<evidence type="ECO:0000313" key="2">
    <source>
        <dbReference type="EMBL" id="MBC8536103.1"/>
    </source>
</evidence>
<dbReference type="PANTHER" id="PTHR33434">
    <property type="entry name" value="DEGV DOMAIN-CONTAINING PROTEIN DR_1986-RELATED"/>
    <property type="match status" value="1"/>
</dbReference>
<dbReference type="InterPro" id="IPR050270">
    <property type="entry name" value="DegV_domain_contain"/>
</dbReference>
<proteinExistence type="predicted"/>
<dbReference type="Proteomes" id="UP000620366">
    <property type="component" value="Unassembled WGS sequence"/>
</dbReference>
<protein>
    <submittedName>
        <fullName evidence="2">DegV family protein</fullName>
    </submittedName>
</protein>
<dbReference type="Gene3D" id="3.30.1180.10">
    <property type="match status" value="1"/>
</dbReference>
<dbReference type="GO" id="GO:0008289">
    <property type="term" value="F:lipid binding"/>
    <property type="evidence" value="ECO:0007669"/>
    <property type="project" value="UniProtKB-KW"/>
</dbReference>
<dbReference type="PANTHER" id="PTHR33434:SF2">
    <property type="entry name" value="FATTY ACID-BINDING PROTEIN TM_1468"/>
    <property type="match status" value="1"/>
</dbReference>
<keyword evidence="1" id="KW-0446">Lipid-binding</keyword>
<accession>A0A926HUA5</accession>